<feature type="domain" description="Pep3/Vps18 RING C-terminal" evidence="4">
    <location>
        <begin position="707"/>
        <end position="786"/>
    </location>
</feature>
<accession>A0A146KEK3</accession>
<feature type="non-terminal residue" evidence="5">
    <location>
        <position position="1"/>
    </location>
</feature>
<dbReference type="GO" id="GO:0030674">
    <property type="term" value="F:protein-macromolecule adaptor activity"/>
    <property type="evidence" value="ECO:0007669"/>
    <property type="project" value="TreeGrafter"/>
</dbReference>
<dbReference type="PANTHER" id="PTHR23323:SF26">
    <property type="entry name" value="VACUOLAR PROTEIN SORTING-ASSOCIATED PROTEIN 18 HOMOLOG"/>
    <property type="match status" value="1"/>
</dbReference>
<dbReference type="GO" id="GO:0008270">
    <property type="term" value="F:zinc ion binding"/>
    <property type="evidence" value="ECO:0007669"/>
    <property type="project" value="UniProtKB-KW"/>
</dbReference>
<feature type="non-terminal residue" evidence="5">
    <location>
        <position position="803"/>
    </location>
</feature>
<dbReference type="PANTHER" id="PTHR23323">
    <property type="entry name" value="VACUOLAR PROTEIN SORTING-ASSOCIATED PROTEIN"/>
    <property type="match status" value="1"/>
</dbReference>
<gene>
    <name evidence="5" type="ORF">TPC1_12637</name>
</gene>
<dbReference type="GO" id="GO:0005768">
    <property type="term" value="C:endosome"/>
    <property type="evidence" value="ECO:0007669"/>
    <property type="project" value="TreeGrafter"/>
</dbReference>
<evidence type="ECO:0000259" key="4">
    <source>
        <dbReference type="Pfam" id="PF26148"/>
    </source>
</evidence>
<keyword evidence="3" id="KW-0862">Zinc</keyword>
<evidence type="ECO:0000256" key="2">
    <source>
        <dbReference type="ARBA" id="ARBA00022771"/>
    </source>
</evidence>
<reference evidence="5" key="1">
    <citation type="submission" date="2015-07" db="EMBL/GenBank/DDBJ databases">
        <title>Adaptation to a free-living lifestyle via gene acquisitions in the diplomonad Trepomonas sp. PC1.</title>
        <authorList>
            <person name="Xu F."/>
            <person name="Jerlstrom-Hultqvist J."/>
            <person name="Kolisko M."/>
            <person name="Simpson A.G.B."/>
            <person name="Roger A.J."/>
            <person name="Svard S.G."/>
            <person name="Andersson J.O."/>
        </authorList>
    </citation>
    <scope>NUCLEOTIDE SEQUENCE</scope>
    <source>
        <strain evidence="5">PC1</strain>
    </source>
</reference>
<dbReference type="EMBL" id="GDID01001968">
    <property type="protein sequence ID" value="JAP94638.1"/>
    <property type="molecule type" value="Transcribed_RNA"/>
</dbReference>
<evidence type="ECO:0000256" key="3">
    <source>
        <dbReference type="ARBA" id="ARBA00022833"/>
    </source>
</evidence>
<organism evidence="5">
    <name type="scientific">Trepomonas sp. PC1</name>
    <dbReference type="NCBI Taxonomy" id="1076344"/>
    <lineage>
        <taxon>Eukaryota</taxon>
        <taxon>Metamonada</taxon>
        <taxon>Diplomonadida</taxon>
        <taxon>Hexamitidae</taxon>
        <taxon>Hexamitinae</taxon>
        <taxon>Trepomonas</taxon>
    </lineage>
</organism>
<dbReference type="AlphaFoldDB" id="A0A146KEK3"/>
<keyword evidence="1" id="KW-0479">Metal-binding</keyword>
<dbReference type="GO" id="GO:0007032">
    <property type="term" value="P:endosome organization"/>
    <property type="evidence" value="ECO:0007669"/>
    <property type="project" value="TreeGrafter"/>
</dbReference>
<dbReference type="Pfam" id="PF26148">
    <property type="entry name" value="VPS18_RING_C"/>
    <property type="match status" value="1"/>
</dbReference>
<dbReference type="GO" id="GO:0048284">
    <property type="term" value="P:organelle fusion"/>
    <property type="evidence" value="ECO:0007669"/>
    <property type="project" value="TreeGrafter"/>
</dbReference>
<name>A0A146KEK3_9EUKA</name>
<dbReference type="GO" id="GO:0030897">
    <property type="term" value="C:HOPS complex"/>
    <property type="evidence" value="ECO:0007669"/>
    <property type="project" value="TreeGrafter"/>
</dbReference>
<sequence length="803" mass="94367">SVLYGKYQYVVAYPEEIVCINQLTKTCSFRKSSETLINSLVRSPNAAINFNQHINADAAELLNGFATDATGTVSYVFTSNKIYELCYNDEKDLWGDLAKEGNFEQALKTCENEYQLNKVNFLYSKWLFDQKKYIEAAQALGKTSTLYFEQICSFVRTNQLEGFSMVNWGKKPVFQHREAIIYCLEQKLQQVNVELQKQEYLNAVIEMKTKTKHDDIQHCQQKMREFRVTMQIILTVIVQYLQLINEYYFCTLSTPDSIYIDFQIVPTSQSQSISQFQFQQQSYKLKQRYKYMQSRVPLLNQKLVNFIQRFAVVLPINISRQVLTLSSNGEAFEAFTKSINDVQSLLKFYLLQTKIQLQIQTQITEQEQKEIQLENQKETEKQNRFRMEIVQNQQNSKEAGLKLMNLNEVYQHQLEKITYQFKYQTNLEQLINSTFDLLEDSKVQINLDIFYQNAVQLFQIAPQRTHKLLLDICKYHQNAEPMSFLPTFLTALSPNADEGVKQSISNFFMDAIQECGWQHQAIYNLLIQILCKNNSEKLQLLVQLPLESQNFSFQYSLRQLYQTNNITALIYLYQSHEYFDKALEIALQHNLFEIARQVCLKSPQDTQKKLFLKLAIKMCQSNNSITETLKFINFQSVRRVRVEDLLEKIDAKIDQELKQEIKNSMSEYQSKTDGFKQEIQLSNTSTMKIQQDLKNLRARFIYCQRQQNCSWCAQQLISNEFVIFGCGHGYHFNCGIQMIKQRGFSLEKKQVEKLLKQLSEVDDGMQKTEIQVKLEQIVQRECLYCQIVDNELEGWLQVKKEDW</sequence>
<evidence type="ECO:0000256" key="1">
    <source>
        <dbReference type="ARBA" id="ARBA00022723"/>
    </source>
</evidence>
<dbReference type="GO" id="GO:0006904">
    <property type="term" value="P:vesicle docking involved in exocytosis"/>
    <property type="evidence" value="ECO:0007669"/>
    <property type="project" value="TreeGrafter"/>
</dbReference>
<keyword evidence="2" id="KW-0863">Zinc-finger</keyword>
<evidence type="ECO:0000313" key="5">
    <source>
        <dbReference type="EMBL" id="JAP94638.1"/>
    </source>
</evidence>
<proteinExistence type="predicted"/>
<protein>
    <submittedName>
        <fullName evidence="5">Vacuolar membrane protein pep3</fullName>
    </submittedName>
</protein>
<dbReference type="InterPro" id="IPR058919">
    <property type="entry name" value="Pep3/Vps18_RING_C"/>
</dbReference>
<dbReference type="GO" id="GO:0007033">
    <property type="term" value="P:vacuole organization"/>
    <property type="evidence" value="ECO:0007669"/>
    <property type="project" value="TreeGrafter"/>
</dbReference>